<dbReference type="Pfam" id="PF01593">
    <property type="entry name" value="Amino_oxidase"/>
    <property type="match status" value="1"/>
</dbReference>
<dbReference type="EMBL" id="BAAAOR010000052">
    <property type="protein sequence ID" value="GAA1548917.1"/>
    <property type="molecule type" value="Genomic_DNA"/>
</dbReference>
<keyword evidence="4" id="KW-1185">Reference proteome</keyword>
<feature type="region of interest" description="Disordered" evidence="1">
    <location>
        <begin position="273"/>
        <end position="293"/>
    </location>
</feature>
<dbReference type="Proteomes" id="UP001500842">
    <property type="component" value="Unassembled WGS sequence"/>
</dbReference>
<gene>
    <name evidence="3" type="ORF">GCM10009788_58490</name>
</gene>
<proteinExistence type="predicted"/>
<evidence type="ECO:0000313" key="4">
    <source>
        <dbReference type="Proteomes" id="UP001500842"/>
    </source>
</evidence>
<feature type="region of interest" description="Disordered" evidence="1">
    <location>
        <begin position="1"/>
        <end position="30"/>
    </location>
</feature>
<organism evidence="3 4">
    <name type="scientific">Nocardioides humi</name>
    <dbReference type="NCBI Taxonomy" id="449461"/>
    <lineage>
        <taxon>Bacteria</taxon>
        <taxon>Bacillati</taxon>
        <taxon>Actinomycetota</taxon>
        <taxon>Actinomycetes</taxon>
        <taxon>Propionibacteriales</taxon>
        <taxon>Nocardioidaceae</taxon>
        <taxon>Nocardioides</taxon>
    </lineage>
</organism>
<reference evidence="3 4" key="1">
    <citation type="journal article" date="2019" name="Int. J. Syst. Evol. Microbiol.">
        <title>The Global Catalogue of Microorganisms (GCM) 10K type strain sequencing project: providing services to taxonomists for standard genome sequencing and annotation.</title>
        <authorList>
            <consortium name="The Broad Institute Genomics Platform"/>
            <consortium name="The Broad Institute Genome Sequencing Center for Infectious Disease"/>
            <person name="Wu L."/>
            <person name="Ma J."/>
        </authorList>
    </citation>
    <scope>NUCLEOTIDE SEQUENCE [LARGE SCALE GENOMIC DNA]</scope>
    <source>
        <strain evidence="3 4">JCM 14942</strain>
    </source>
</reference>
<comment type="caution">
    <text evidence="3">The sequence shown here is derived from an EMBL/GenBank/DDBJ whole genome shotgun (WGS) entry which is preliminary data.</text>
</comment>
<evidence type="ECO:0000259" key="2">
    <source>
        <dbReference type="Pfam" id="PF01593"/>
    </source>
</evidence>
<name>A0ABN2BZ06_9ACTN</name>
<protein>
    <recommendedName>
        <fullName evidence="2">Amine oxidase domain-containing protein</fullName>
    </recommendedName>
</protein>
<accession>A0ABN2BZ06</accession>
<dbReference type="RefSeq" id="WP_181411151.1">
    <property type="nucleotide sequence ID" value="NZ_BAAAOR010000052.1"/>
</dbReference>
<dbReference type="SUPFAM" id="SSF51905">
    <property type="entry name" value="FAD/NAD(P)-binding domain"/>
    <property type="match status" value="1"/>
</dbReference>
<feature type="domain" description="Amine oxidase" evidence="2">
    <location>
        <begin position="25"/>
        <end position="265"/>
    </location>
</feature>
<dbReference type="InterPro" id="IPR002937">
    <property type="entry name" value="Amino_oxidase"/>
</dbReference>
<sequence length="293" mass="31317">MSAAEVPVTGAEGSRQGHRAPRAERCPGGRLKSARRGDYWLNFGAHLFPADGAPSQARRLIEELGLETVDVPGSKTAMAMGGRVHTNRRAETYPFTLPLSARERIQLVRAGLIVRTKVMSFLAEGRRRPGEPEAARRARMARFERHRTFAELLGPLPQPVDAIFRTASRRVPAEMEELSAAAGISIFAGNWAGKASGSPVNLLGGSGGLGEAVLRRLGERVTLGATVSSVESAGEGVVVHYETADGASSMTARHVIVATPAPRSRASCCRCPRRRSSDGSGRTCAGSIRSWRP</sequence>
<dbReference type="InterPro" id="IPR036188">
    <property type="entry name" value="FAD/NAD-bd_sf"/>
</dbReference>
<evidence type="ECO:0000256" key="1">
    <source>
        <dbReference type="SAM" id="MobiDB-lite"/>
    </source>
</evidence>
<evidence type="ECO:0000313" key="3">
    <source>
        <dbReference type="EMBL" id="GAA1548917.1"/>
    </source>
</evidence>
<dbReference type="Gene3D" id="3.50.50.60">
    <property type="entry name" value="FAD/NAD(P)-binding domain"/>
    <property type="match status" value="1"/>
</dbReference>